<keyword evidence="3" id="KW-1185">Reference proteome</keyword>
<dbReference type="OrthoDB" id="893763at2"/>
<dbReference type="Proteomes" id="UP000182491">
    <property type="component" value="Unassembled WGS sequence"/>
</dbReference>
<evidence type="ECO:0000256" key="1">
    <source>
        <dbReference type="SAM" id="Phobius"/>
    </source>
</evidence>
<keyword evidence="1" id="KW-0472">Membrane</keyword>
<keyword evidence="1" id="KW-0812">Transmembrane</keyword>
<evidence type="ECO:0000313" key="3">
    <source>
        <dbReference type="Proteomes" id="UP000182491"/>
    </source>
</evidence>
<keyword evidence="1" id="KW-1133">Transmembrane helix</keyword>
<dbReference type="STRING" id="388950.GCA_001611675_02856"/>
<dbReference type="AlphaFoldDB" id="A0A1I7KVB2"/>
<dbReference type="EMBL" id="FPCA01000009">
    <property type="protein sequence ID" value="SFV01318.1"/>
    <property type="molecule type" value="Genomic_DNA"/>
</dbReference>
<organism evidence="2 3">
    <name type="scientific">Pontibacter akesuensis</name>
    <dbReference type="NCBI Taxonomy" id="388950"/>
    <lineage>
        <taxon>Bacteria</taxon>
        <taxon>Pseudomonadati</taxon>
        <taxon>Bacteroidota</taxon>
        <taxon>Cytophagia</taxon>
        <taxon>Cytophagales</taxon>
        <taxon>Hymenobacteraceae</taxon>
        <taxon>Pontibacter</taxon>
    </lineage>
</organism>
<name>A0A1I7KVB2_9BACT</name>
<sequence length="142" mass="15986">MKREIKLNDIPKRQPYQVPDGYFDKLPMQVMARTVAPEAPAPWLEQVWRPMRLAIAPLLLLLVFVGVYFVNTQQAAQPAPATVASLSDAEIMQYLNDYAQVDATDLEEHAMADAELASEFLNVSAGTAEAELEYYHLNNLDY</sequence>
<feature type="transmembrane region" description="Helical" evidence="1">
    <location>
        <begin position="53"/>
        <end position="70"/>
    </location>
</feature>
<reference evidence="3" key="1">
    <citation type="submission" date="2016-10" db="EMBL/GenBank/DDBJ databases">
        <authorList>
            <person name="Varghese N."/>
        </authorList>
    </citation>
    <scope>NUCLEOTIDE SEQUENCE [LARGE SCALE GENOMIC DNA]</scope>
    <source>
        <strain evidence="3">DSM 18820</strain>
    </source>
</reference>
<protein>
    <submittedName>
        <fullName evidence="2">Uncharacterized protein</fullName>
    </submittedName>
</protein>
<proteinExistence type="predicted"/>
<gene>
    <name evidence="2" type="ORF">SAMN04487941_4145</name>
</gene>
<dbReference type="RefSeq" id="WP_068838789.1">
    <property type="nucleotide sequence ID" value="NZ_BMXC01000005.1"/>
</dbReference>
<evidence type="ECO:0000313" key="2">
    <source>
        <dbReference type="EMBL" id="SFV01318.1"/>
    </source>
</evidence>
<accession>A0A1I7KVB2</accession>